<protein>
    <submittedName>
        <fullName evidence="1">Uncharacterized protein</fullName>
    </submittedName>
</protein>
<organism evidence="1 2">
    <name type="scientific">Gordonia terrae</name>
    <dbReference type="NCBI Taxonomy" id="2055"/>
    <lineage>
        <taxon>Bacteria</taxon>
        <taxon>Bacillati</taxon>
        <taxon>Actinomycetota</taxon>
        <taxon>Actinomycetes</taxon>
        <taxon>Mycobacteriales</taxon>
        <taxon>Gordoniaceae</taxon>
        <taxon>Gordonia</taxon>
    </lineage>
</organism>
<accession>A0A2I1R0Q8</accession>
<dbReference type="RefSeq" id="WP_101823248.1">
    <property type="nucleotide sequence ID" value="NZ_PKJC01000052.1"/>
</dbReference>
<gene>
    <name evidence="1" type="ORF">CYJ73_25750</name>
</gene>
<dbReference type="EMBL" id="PKJC01000052">
    <property type="protein sequence ID" value="PKZ62681.1"/>
    <property type="molecule type" value="Genomic_DNA"/>
</dbReference>
<dbReference type="Proteomes" id="UP000234662">
    <property type="component" value="Unassembled WGS sequence"/>
</dbReference>
<dbReference type="AlphaFoldDB" id="A0A2I1R0Q8"/>
<proteinExistence type="predicted"/>
<comment type="caution">
    <text evidence="1">The sequence shown here is derived from an EMBL/GenBank/DDBJ whole genome shotgun (WGS) entry which is preliminary data.</text>
</comment>
<evidence type="ECO:0000313" key="1">
    <source>
        <dbReference type="EMBL" id="PKZ62681.1"/>
    </source>
</evidence>
<name>A0A2I1R0Q8_9ACTN</name>
<evidence type="ECO:0000313" key="2">
    <source>
        <dbReference type="Proteomes" id="UP000234662"/>
    </source>
</evidence>
<sequence>MAVDREGPISTDIARTIAASLYDLLPADAQEATLRFIILGLPASQEIWSQVLERIHLGDVPEGLHCWACWLVTYSLAATPPPNGDPLPTDGDALHAFLQAANPGDAPDIGSALDEWAGRYCDSYQTPDDVLEGVTHLAEAERKINSIAEAYKLSDFVTIDREALLDEITRDHTILEAGGRLHVFLQAPDFDVDRRPESKD</sequence>
<reference evidence="1 2" key="1">
    <citation type="submission" date="2017-12" db="EMBL/GenBank/DDBJ databases">
        <title>Phylogenetic diversity of female urinary microbiome.</title>
        <authorList>
            <person name="Thomas-White K."/>
            <person name="Wolfe A.J."/>
        </authorList>
    </citation>
    <scope>NUCLEOTIDE SEQUENCE [LARGE SCALE GENOMIC DNA]</scope>
    <source>
        <strain evidence="1 2">UMB0777</strain>
    </source>
</reference>